<dbReference type="SUPFAM" id="SSF51905">
    <property type="entry name" value="FAD/NAD(P)-binding domain"/>
    <property type="match status" value="1"/>
</dbReference>
<dbReference type="PANTHER" id="PTHR43539:SF78">
    <property type="entry name" value="FLAVIN-CONTAINING MONOOXYGENASE"/>
    <property type="match status" value="1"/>
</dbReference>
<organism evidence="2 3">
    <name type="scientific">Photorhabdus australis subsp. thailandensis</name>
    <dbReference type="NCBI Taxonomy" id="2805096"/>
    <lineage>
        <taxon>Bacteria</taxon>
        <taxon>Pseudomonadati</taxon>
        <taxon>Pseudomonadota</taxon>
        <taxon>Gammaproteobacteria</taxon>
        <taxon>Enterobacterales</taxon>
        <taxon>Morganellaceae</taxon>
        <taxon>Photorhabdus</taxon>
    </lineage>
</organism>
<dbReference type="STRING" id="286156.Ppb6_04377"/>
<gene>
    <name evidence="2" type="primary">otemo</name>
    <name evidence="2" type="ORF">Ppb6_04377</name>
</gene>
<evidence type="ECO:0000313" key="3">
    <source>
        <dbReference type="Proteomes" id="UP000093476"/>
    </source>
</evidence>
<dbReference type="GO" id="GO:0004497">
    <property type="term" value="F:monooxygenase activity"/>
    <property type="evidence" value="ECO:0007669"/>
    <property type="project" value="UniProtKB-KW"/>
</dbReference>
<proteinExistence type="predicted"/>
<dbReference type="PATRIC" id="fig|286156.4.peg.5008"/>
<dbReference type="EC" id="1.14.13.160" evidence="2"/>
<dbReference type="Pfam" id="PF13738">
    <property type="entry name" value="Pyr_redox_3"/>
    <property type="match status" value="1"/>
</dbReference>
<dbReference type="EMBL" id="LOMY01000202">
    <property type="protein sequence ID" value="OCQ50597.1"/>
    <property type="molecule type" value="Genomic_DNA"/>
</dbReference>
<dbReference type="Gene3D" id="3.50.50.60">
    <property type="entry name" value="FAD/NAD(P)-binding domain"/>
    <property type="match status" value="1"/>
</dbReference>
<dbReference type="InterPro" id="IPR050982">
    <property type="entry name" value="Auxin_biosynth/cation_transpt"/>
</dbReference>
<dbReference type="RefSeq" id="WP_065824823.1">
    <property type="nucleotide sequence ID" value="NZ_CAWMQZ010000202.1"/>
</dbReference>
<keyword evidence="1 2" id="KW-0560">Oxidoreductase</keyword>
<evidence type="ECO:0000256" key="1">
    <source>
        <dbReference type="ARBA" id="ARBA00023002"/>
    </source>
</evidence>
<dbReference type="GO" id="GO:0050660">
    <property type="term" value="F:flavin adenine dinucleotide binding"/>
    <property type="evidence" value="ECO:0007669"/>
    <property type="project" value="TreeGrafter"/>
</dbReference>
<protein>
    <submittedName>
        <fullName evidence="2">2-oxo-Delta(3)-4,5, 5-trimethylcyclopentenylacetyl-CoA monooxygenase</fullName>
        <ecNumber evidence="2">1.14.13.160</ecNumber>
    </submittedName>
</protein>
<dbReference type="InterPro" id="IPR036188">
    <property type="entry name" value="FAD/NAD-bd_sf"/>
</dbReference>
<name>A0A1C0TY50_9GAMM</name>
<reference evidence="2 3" key="1">
    <citation type="submission" date="2015-12" db="EMBL/GenBank/DDBJ databases">
        <title>Genome comparisons provide insights into the role of secondary metabolites in the pathogenic phase of the Photorhabdus life cycle.</title>
        <authorList>
            <person name="Tobias N.J."/>
            <person name="Mishra B."/>
            <person name="Gupta D.K."/>
            <person name="Thines M."/>
            <person name="Stinear T.P."/>
            <person name="Bode H.B."/>
        </authorList>
    </citation>
    <scope>NUCLEOTIDE SEQUENCE [LARGE SCALE GENOMIC DNA]</scope>
    <source>
        <strain evidence="2 3">PB68.1</strain>
    </source>
</reference>
<accession>A0A1C0TY50</accession>
<dbReference type="Proteomes" id="UP000093476">
    <property type="component" value="Unassembled WGS sequence"/>
</dbReference>
<sequence>MRNHYPNIIIGGGPAGLNMALEFSKRGIEYLLLEANETVGGQWDRFPVCGELISLNKKYVPGDNHTYRMRYDWHTLSTIDAEDVARDPKLRFTEWTSAHWPSAKLYKEYLKYVADKMELTKCIHTNMRVRRIMKENERFIIEISDSLHISADRIFCATGVSKPIVPDIKGLNAETCTFYENFDPNTAAEHYRNKIVVVLGRGNSAFEIAHHLIDITAETRVVTRSLPLFARQTHNVHDLRAQVSDVFDLMQLKSNNNIVSDRIVEIRRIANGQHKGQLLVSYETPCLHWSPPRWMKRTGIVDDVIVCCGFNYTLSDIFDMDTVRPDVDGKGKYCLLTSSWESVNIPGLYFIGAPMRVNDPDAASGFVHGFRCNIQALGNIIAEKYHGIALKPIFEYRIPLNNPSDALVSLSKFLVDLVSTSMPLFELFSYFGNIVTFEECDDASVVCARVWPPFSREYNNERWGNKQNRLEVVFEYGFHRYGNGELPTHYFTLPADHFDTSQSAYIHPVFHVFREGVEVSAFHMQESLIGRWDIDDYVDTETNVDQYRNVAFNACACALGIEERRSMLPVLDEFVEKCYPLMNEEEIAEALRIQPTLALLAKQS</sequence>
<comment type="caution">
    <text evidence="2">The sequence shown here is derived from an EMBL/GenBank/DDBJ whole genome shotgun (WGS) entry which is preliminary data.</text>
</comment>
<keyword evidence="3" id="KW-1185">Reference proteome</keyword>
<dbReference type="AlphaFoldDB" id="A0A1C0TY50"/>
<evidence type="ECO:0000313" key="2">
    <source>
        <dbReference type="EMBL" id="OCQ50597.1"/>
    </source>
</evidence>
<dbReference type="PANTHER" id="PTHR43539">
    <property type="entry name" value="FLAVIN-BINDING MONOOXYGENASE-LIKE PROTEIN (AFU_ORTHOLOGUE AFUA_4G09220)"/>
    <property type="match status" value="1"/>
</dbReference>
<keyword evidence="2" id="KW-0503">Monooxygenase</keyword>
<dbReference type="PRINTS" id="PR00368">
    <property type="entry name" value="FADPNR"/>
</dbReference>